<proteinExistence type="inferred from homology"/>
<evidence type="ECO:0000256" key="2">
    <source>
        <dbReference type="ARBA" id="ARBA00023015"/>
    </source>
</evidence>
<dbReference type="EMBL" id="CP036274">
    <property type="protein sequence ID" value="QDU30755.1"/>
    <property type="molecule type" value="Genomic_DNA"/>
</dbReference>
<dbReference type="NCBIfam" id="TIGR02937">
    <property type="entry name" value="sigma70-ECF"/>
    <property type="match status" value="1"/>
</dbReference>
<reference evidence="9 10" key="1">
    <citation type="submission" date="2019-02" db="EMBL/GenBank/DDBJ databases">
        <title>Deep-cultivation of Planctomycetes and their phenomic and genomic characterization uncovers novel biology.</title>
        <authorList>
            <person name="Wiegand S."/>
            <person name="Jogler M."/>
            <person name="Boedeker C."/>
            <person name="Pinto D."/>
            <person name="Vollmers J."/>
            <person name="Rivas-Marin E."/>
            <person name="Kohn T."/>
            <person name="Peeters S.H."/>
            <person name="Heuer A."/>
            <person name="Rast P."/>
            <person name="Oberbeckmann S."/>
            <person name="Bunk B."/>
            <person name="Jeske O."/>
            <person name="Meyerdierks A."/>
            <person name="Storesund J.E."/>
            <person name="Kallscheuer N."/>
            <person name="Luecker S."/>
            <person name="Lage O.M."/>
            <person name="Pohl T."/>
            <person name="Merkel B.J."/>
            <person name="Hornburger P."/>
            <person name="Mueller R.-W."/>
            <person name="Bruemmer F."/>
            <person name="Labrenz M."/>
            <person name="Spormann A.M."/>
            <person name="Op den Camp H."/>
            <person name="Overmann J."/>
            <person name="Amann R."/>
            <person name="Jetten M.S.M."/>
            <person name="Mascher T."/>
            <person name="Medema M.H."/>
            <person name="Devos D.P."/>
            <person name="Kaster A.-K."/>
            <person name="Ovreas L."/>
            <person name="Rohde M."/>
            <person name="Galperin M.Y."/>
            <person name="Jogler C."/>
        </authorList>
    </citation>
    <scope>NUCLEOTIDE SEQUENCE [LARGE SCALE GENOMIC DNA]</scope>
    <source>
        <strain evidence="9 10">ETA_A8</strain>
    </source>
</reference>
<keyword evidence="3" id="KW-0731">Sigma factor</keyword>
<evidence type="ECO:0000259" key="7">
    <source>
        <dbReference type="Pfam" id="PF04542"/>
    </source>
</evidence>
<dbReference type="Pfam" id="PF08281">
    <property type="entry name" value="Sigma70_r4_2"/>
    <property type="match status" value="1"/>
</dbReference>
<organism evidence="9 10">
    <name type="scientific">Anatilimnocola aggregata</name>
    <dbReference type="NCBI Taxonomy" id="2528021"/>
    <lineage>
        <taxon>Bacteria</taxon>
        <taxon>Pseudomonadati</taxon>
        <taxon>Planctomycetota</taxon>
        <taxon>Planctomycetia</taxon>
        <taxon>Pirellulales</taxon>
        <taxon>Pirellulaceae</taxon>
        <taxon>Anatilimnocola</taxon>
    </lineage>
</organism>
<name>A0A517YKK9_9BACT</name>
<evidence type="ECO:0000256" key="4">
    <source>
        <dbReference type="ARBA" id="ARBA00023125"/>
    </source>
</evidence>
<dbReference type="InterPro" id="IPR013249">
    <property type="entry name" value="RNA_pol_sigma70_r4_t2"/>
</dbReference>
<dbReference type="InterPro" id="IPR007627">
    <property type="entry name" value="RNA_pol_sigma70_r2"/>
</dbReference>
<evidence type="ECO:0000256" key="3">
    <source>
        <dbReference type="ARBA" id="ARBA00023082"/>
    </source>
</evidence>
<feature type="compositionally biased region" description="Polar residues" evidence="6">
    <location>
        <begin position="216"/>
        <end position="230"/>
    </location>
</feature>
<feature type="domain" description="RNA polymerase sigma factor 70 region 4 type 2" evidence="8">
    <location>
        <begin position="134"/>
        <end position="186"/>
    </location>
</feature>
<dbReference type="InterPro" id="IPR014284">
    <property type="entry name" value="RNA_pol_sigma-70_dom"/>
</dbReference>
<dbReference type="InterPro" id="IPR013325">
    <property type="entry name" value="RNA_pol_sigma_r2"/>
</dbReference>
<keyword evidence="4" id="KW-0238">DNA-binding</keyword>
<dbReference type="Gene3D" id="1.10.10.10">
    <property type="entry name" value="Winged helix-like DNA-binding domain superfamily/Winged helix DNA-binding domain"/>
    <property type="match status" value="1"/>
</dbReference>
<dbReference type="SUPFAM" id="SSF88946">
    <property type="entry name" value="Sigma2 domain of RNA polymerase sigma factors"/>
    <property type="match status" value="1"/>
</dbReference>
<sequence length="230" mass="25438">MADQPRPGTTQSPVTPADLLSAQGVTSSTQPAELSLADLIRDHAAPLYRYAFRLTGQASDAEDLVQQTFLIAQQKLHQIRAAERAAGWLFAVLRSCFLRSRRKKIPLTSEDQFPLDNVAAQPAGEADDSWLDRETLQAALAEMPDEFKLVVLMFYFEDLTYKEIAAQLEVPIGTVMSRLSRGKAHLRRRLAPETAPEPLAERSDSTKNDKLAGDITSRTSSQWSIPSAKS</sequence>
<dbReference type="InterPro" id="IPR036388">
    <property type="entry name" value="WH-like_DNA-bd_sf"/>
</dbReference>
<dbReference type="GO" id="GO:0006352">
    <property type="term" value="P:DNA-templated transcription initiation"/>
    <property type="evidence" value="ECO:0007669"/>
    <property type="project" value="InterPro"/>
</dbReference>
<dbReference type="Gene3D" id="1.10.1740.10">
    <property type="match status" value="1"/>
</dbReference>
<protein>
    <submittedName>
        <fullName evidence="9">ECF RNA polymerase sigma factor SigE</fullName>
    </submittedName>
</protein>
<dbReference type="SUPFAM" id="SSF88659">
    <property type="entry name" value="Sigma3 and sigma4 domains of RNA polymerase sigma factors"/>
    <property type="match status" value="1"/>
</dbReference>
<keyword evidence="10" id="KW-1185">Reference proteome</keyword>
<evidence type="ECO:0000256" key="6">
    <source>
        <dbReference type="SAM" id="MobiDB-lite"/>
    </source>
</evidence>
<dbReference type="GO" id="GO:0003677">
    <property type="term" value="F:DNA binding"/>
    <property type="evidence" value="ECO:0007669"/>
    <property type="project" value="UniProtKB-KW"/>
</dbReference>
<keyword evidence="2" id="KW-0805">Transcription regulation</keyword>
<gene>
    <name evidence="9" type="primary">sigE_7</name>
    <name evidence="9" type="ORF">ETAA8_59030</name>
</gene>
<dbReference type="KEGG" id="aagg:ETAA8_59030"/>
<dbReference type="PANTHER" id="PTHR43133:SF8">
    <property type="entry name" value="RNA POLYMERASE SIGMA FACTOR HI_1459-RELATED"/>
    <property type="match status" value="1"/>
</dbReference>
<accession>A0A517YKK9</accession>
<feature type="domain" description="RNA polymerase sigma-70 region 2" evidence="7">
    <location>
        <begin position="39"/>
        <end position="104"/>
    </location>
</feature>
<dbReference type="AlphaFoldDB" id="A0A517YKK9"/>
<evidence type="ECO:0000313" key="9">
    <source>
        <dbReference type="EMBL" id="QDU30755.1"/>
    </source>
</evidence>
<feature type="compositionally biased region" description="Basic and acidic residues" evidence="6">
    <location>
        <begin position="199"/>
        <end position="212"/>
    </location>
</feature>
<dbReference type="Pfam" id="PF04542">
    <property type="entry name" value="Sigma70_r2"/>
    <property type="match status" value="1"/>
</dbReference>
<evidence type="ECO:0000259" key="8">
    <source>
        <dbReference type="Pfam" id="PF08281"/>
    </source>
</evidence>
<dbReference type="InterPro" id="IPR039425">
    <property type="entry name" value="RNA_pol_sigma-70-like"/>
</dbReference>
<dbReference type="PANTHER" id="PTHR43133">
    <property type="entry name" value="RNA POLYMERASE ECF-TYPE SIGMA FACTO"/>
    <property type="match status" value="1"/>
</dbReference>
<feature type="region of interest" description="Disordered" evidence="6">
    <location>
        <begin position="186"/>
        <end position="230"/>
    </location>
</feature>
<dbReference type="GO" id="GO:0016987">
    <property type="term" value="F:sigma factor activity"/>
    <property type="evidence" value="ECO:0007669"/>
    <property type="project" value="UniProtKB-KW"/>
</dbReference>
<dbReference type="CDD" id="cd06171">
    <property type="entry name" value="Sigma70_r4"/>
    <property type="match status" value="1"/>
</dbReference>
<dbReference type="OrthoDB" id="273082at2"/>
<dbReference type="Proteomes" id="UP000315017">
    <property type="component" value="Chromosome"/>
</dbReference>
<dbReference type="RefSeq" id="WP_145096745.1">
    <property type="nucleotide sequence ID" value="NZ_CP036274.1"/>
</dbReference>
<dbReference type="InterPro" id="IPR013324">
    <property type="entry name" value="RNA_pol_sigma_r3/r4-like"/>
</dbReference>
<evidence type="ECO:0000256" key="1">
    <source>
        <dbReference type="ARBA" id="ARBA00010641"/>
    </source>
</evidence>
<comment type="similarity">
    <text evidence="1">Belongs to the sigma-70 factor family. ECF subfamily.</text>
</comment>
<keyword evidence="5" id="KW-0804">Transcription</keyword>
<evidence type="ECO:0000256" key="5">
    <source>
        <dbReference type="ARBA" id="ARBA00023163"/>
    </source>
</evidence>
<evidence type="ECO:0000313" key="10">
    <source>
        <dbReference type="Proteomes" id="UP000315017"/>
    </source>
</evidence>